<comment type="caution">
    <text evidence="2">The sequence shown here is derived from an EMBL/GenBank/DDBJ whole genome shotgun (WGS) entry which is preliminary data.</text>
</comment>
<accession>A0A3L6EZH9</accession>
<protein>
    <submittedName>
        <fullName evidence="2">Uncharacterized protein</fullName>
    </submittedName>
</protein>
<dbReference type="Proteomes" id="UP000251960">
    <property type="component" value="Chromosome 4"/>
</dbReference>
<feature type="region of interest" description="Disordered" evidence="1">
    <location>
        <begin position="1"/>
        <end position="67"/>
    </location>
</feature>
<proteinExistence type="predicted"/>
<name>A0A3L6EZH9_MAIZE</name>
<evidence type="ECO:0000313" key="2">
    <source>
        <dbReference type="EMBL" id="PWZ26023.1"/>
    </source>
</evidence>
<sequence>MDYTNAIHITPDAAASDARTNAAPSPGGDPDIWATEKRERLPPVERRPGLRRPKPLLADGERATAAW</sequence>
<reference evidence="2" key="1">
    <citation type="journal article" date="2018" name="Nat. Genet.">
        <title>Extensive intraspecific gene order and gene structural variations between Mo17 and other maize genomes.</title>
        <authorList>
            <person name="Sun S."/>
            <person name="Zhou Y."/>
            <person name="Chen J."/>
            <person name="Shi J."/>
            <person name="Zhao H."/>
            <person name="Zhao H."/>
            <person name="Song W."/>
            <person name="Zhang M."/>
            <person name="Cui Y."/>
            <person name="Dong X."/>
            <person name="Liu H."/>
            <person name="Ma X."/>
            <person name="Jiao Y."/>
            <person name="Wang B."/>
            <person name="Wei X."/>
            <person name="Stein J.C."/>
            <person name="Glaubitz J.C."/>
            <person name="Lu F."/>
            <person name="Yu G."/>
            <person name="Liang C."/>
            <person name="Fengler K."/>
            <person name="Li B."/>
            <person name="Rafalski A."/>
            <person name="Schnable P.S."/>
            <person name="Ware D.H."/>
            <person name="Buckler E.S."/>
            <person name="Lai J."/>
        </authorList>
    </citation>
    <scope>NUCLEOTIDE SEQUENCE [LARGE SCALE GENOMIC DNA]</scope>
    <source>
        <tissue evidence="2">Seedling</tissue>
    </source>
</reference>
<dbReference type="AlphaFoldDB" id="A0A3L6EZH9"/>
<feature type="compositionally biased region" description="Low complexity" evidence="1">
    <location>
        <begin position="13"/>
        <end position="23"/>
    </location>
</feature>
<organism evidence="2">
    <name type="scientific">Zea mays</name>
    <name type="common">Maize</name>
    <dbReference type="NCBI Taxonomy" id="4577"/>
    <lineage>
        <taxon>Eukaryota</taxon>
        <taxon>Viridiplantae</taxon>
        <taxon>Streptophyta</taxon>
        <taxon>Embryophyta</taxon>
        <taxon>Tracheophyta</taxon>
        <taxon>Spermatophyta</taxon>
        <taxon>Magnoliopsida</taxon>
        <taxon>Liliopsida</taxon>
        <taxon>Poales</taxon>
        <taxon>Poaceae</taxon>
        <taxon>PACMAD clade</taxon>
        <taxon>Panicoideae</taxon>
        <taxon>Andropogonodae</taxon>
        <taxon>Andropogoneae</taxon>
        <taxon>Tripsacinae</taxon>
        <taxon>Zea</taxon>
    </lineage>
</organism>
<gene>
    <name evidence="2" type="ORF">Zm00014a_035165</name>
</gene>
<evidence type="ECO:0000256" key="1">
    <source>
        <dbReference type="SAM" id="MobiDB-lite"/>
    </source>
</evidence>
<feature type="compositionally biased region" description="Basic and acidic residues" evidence="1">
    <location>
        <begin position="34"/>
        <end position="48"/>
    </location>
</feature>
<dbReference type="EMBL" id="NCVQ01000005">
    <property type="protein sequence ID" value="PWZ26023.1"/>
    <property type="molecule type" value="Genomic_DNA"/>
</dbReference>